<dbReference type="SMART" id="SM00382">
    <property type="entry name" value="AAA"/>
    <property type="match status" value="1"/>
</dbReference>
<dbReference type="InterPro" id="IPR027417">
    <property type="entry name" value="P-loop_NTPase"/>
</dbReference>
<feature type="transmembrane region" description="Helical" evidence="10">
    <location>
        <begin position="777"/>
        <end position="796"/>
    </location>
</feature>
<dbReference type="GO" id="GO:0005524">
    <property type="term" value="F:ATP binding"/>
    <property type="evidence" value="ECO:0007669"/>
    <property type="project" value="UniProtKB-KW"/>
</dbReference>
<protein>
    <recommendedName>
        <fullName evidence="12">ABC transporter domain-containing protein</fullName>
    </recommendedName>
</protein>
<dbReference type="GO" id="GO:0016887">
    <property type="term" value="F:ATP hydrolysis activity"/>
    <property type="evidence" value="ECO:0007669"/>
    <property type="project" value="InterPro"/>
</dbReference>
<dbReference type="GO" id="GO:0016020">
    <property type="term" value="C:membrane"/>
    <property type="evidence" value="ECO:0007669"/>
    <property type="project" value="UniProtKB-SubCell"/>
</dbReference>
<dbReference type="InterPro" id="IPR050352">
    <property type="entry name" value="ABCG_transporters"/>
</dbReference>
<keyword evidence="6" id="KW-0067">ATP-binding</keyword>
<name>A0A7M5X778_9CNID</name>
<dbReference type="Pfam" id="PF00005">
    <property type="entry name" value="ABC_tran"/>
    <property type="match status" value="1"/>
</dbReference>
<feature type="transmembrane region" description="Helical" evidence="10">
    <location>
        <begin position="712"/>
        <end position="736"/>
    </location>
</feature>
<evidence type="ECO:0000256" key="4">
    <source>
        <dbReference type="ARBA" id="ARBA00022692"/>
    </source>
</evidence>
<keyword evidence="4 10" id="KW-0812">Transmembrane</keyword>
<comment type="similarity">
    <text evidence="2">Belongs to the ABC transporter superfamily. ABCG family. Eye pigment precursor importer (TC 3.A.1.204) subfamily.</text>
</comment>
<evidence type="ECO:0000256" key="7">
    <source>
        <dbReference type="ARBA" id="ARBA00022989"/>
    </source>
</evidence>
<evidence type="ECO:0000256" key="6">
    <source>
        <dbReference type="ARBA" id="ARBA00022840"/>
    </source>
</evidence>
<dbReference type="PANTHER" id="PTHR48041">
    <property type="entry name" value="ABC TRANSPORTER G FAMILY MEMBER 28"/>
    <property type="match status" value="1"/>
</dbReference>
<keyword evidence="11" id="KW-0732">Signal</keyword>
<evidence type="ECO:0000256" key="5">
    <source>
        <dbReference type="ARBA" id="ARBA00022741"/>
    </source>
</evidence>
<dbReference type="InterPro" id="IPR003439">
    <property type="entry name" value="ABC_transporter-like_ATP-bd"/>
</dbReference>
<dbReference type="Proteomes" id="UP000594262">
    <property type="component" value="Unplaced"/>
</dbReference>
<dbReference type="SUPFAM" id="SSF52540">
    <property type="entry name" value="P-loop containing nucleoside triphosphate hydrolases"/>
    <property type="match status" value="1"/>
</dbReference>
<evidence type="ECO:0000313" key="14">
    <source>
        <dbReference type="Proteomes" id="UP000594262"/>
    </source>
</evidence>
<keyword evidence="8 10" id="KW-0472">Membrane</keyword>
<dbReference type="RefSeq" id="XP_066927502.1">
    <property type="nucleotide sequence ID" value="XM_067071401.1"/>
</dbReference>
<evidence type="ECO:0000256" key="2">
    <source>
        <dbReference type="ARBA" id="ARBA00005814"/>
    </source>
</evidence>
<keyword evidence="7 10" id="KW-1133">Transmembrane helix</keyword>
<dbReference type="GO" id="GO:0140359">
    <property type="term" value="F:ABC-type transporter activity"/>
    <property type="evidence" value="ECO:0007669"/>
    <property type="project" value="InterPro"/>
</dbReference>
<dbReference type="OrthoDB" id="271325at2759"/>
<keyword evidence="3" id="KW-0813">Transport</keyword>
<feature type="chain" id="PRO_5029573010" description="ABC transporter domain-containing protein" evidence="11">
    <location>
        <begin position="20"/>
        <end position="928"/>
    </location>
</feature>
<evidence type="ECO:0000313" key="13">
    <source>
        <dbReference type="EnsemblMetazoa" id="CLYHEMP018518.3"/>
    </source>
</evidence>
<dbReference type="InterPro" id="IPR003593">
    <property type="entry name" value="AAA+_ATPase"/>
</dbReference>
<feature type="transmembrane region" description="Helical" evidence="10">
    <location>
        <begin position="748"/>
        <end position="770"/>
    </location>
</feature>
<feature type="compositionally biased region" description="Low complexity" evidence="9">
    <location>
        <begin position="240"/>
        <end position="254"/>
    </location>
</feature>
<comment type="subcellular location">
    <subcellularLocation>
        <location evidence="1">Membrane</location>
        <topology evidence="1">Multi-pass membrane protein</topology>
    </subcellularLocation>
</comment>
<sequence length="928" mass="105392">MYTTIRALLLLVAMNKLMAGEGICQRRHQVETIAVCDEEYSKYCCPNIHLHDGALSNRHFQKCKDGNMSCKGGFYSRDGSTSSCPLGYFCPHGRRCMVPCFSGDYCPGYQMIDNTTCTHPVEPSLQPLVINNTTVCPGDYRNRRCQKGFYCPKPWEKVECPPGKKCLEGFSYPLRCNMFGKCDFGGGENTVGFLVLFALALVIAIILVLKYRLRRRSMLLREEVACFLKQADDQEDSRDSPVSRSPSLSSLKMMRSSRKKSRSHFNIPAALWSSLKVDITGYRESLPKINNAFTIQLEDFAYTLKSGRKLLRGIDVTFQHSKINVIMGPSGCGKSTLINSIMGYNKDNGHTSGNLYLNGVHIKTLSKIKNYVGYLTQHDIMHDNLTVKEILTYQAQLKLPEEDKDNAYITSSVTEVINLLALNQIGDRVVGNLDDNLISGGQRRRLSIAMELITNPSILILDEPTSGLDSATALIIMQLLRNLSHQMRINIICIIHQPRVELFSLFDNLTLLTTTGRVAYNAQASLIKDYFRNLGFTFPDHANPADIIIDILSGFIVSEEYEVRHLYKVWKKEQNKREVLSASVIDLLDGVEGSTHSVETLLSRDNPQQLDKRKMTSRGYFDQWLVMMHRECVSDIRFFHHRLAEIVIAFVLGLGMAFLFRDLVRGMETTKVNLEIVTVGLLVSVSSLRTFGRDRLIFLREAKSGVHTFSYFFAKTIVHLPTICFFIPAPFVGIYWTGGDFKGSFGFTYLLVTLAAFAASGISYLISVVCKPNLANLMSIGVTLISSMFAGCTLTLCDLDSLSGLGPLLYSISYSRWFVQSQLISEWSTYDQTYKMYFDRRFWMNKYTDAGATEGMIILFIFGVLFRFLTLMVLFYQKANISILHEIRLFLRERKERKRERRPESNVTMSDFKARLKTYDRQQKQTLI</sequence>
<dbReference type="EnsemblMetazoa" id="CLYHEMT018518.3">
    <property type="protein sequence ID" value="CLYHEMP018518.3"/>
    <property type="gene ID" value="CLYHEMG018518"/>
</dbReference>
<evidence type="ECO:0000256" key="11">
    <source>
        <dbReference type="SAM" id="SignalP"/>
    </source>
</evidence>
<evidence type="ECO:0000256" key="3">
    <source>
        <dbReference type="ARBA" id="ARBA00022448"/>
    </source>
</evidence>
<reference evidence="13" key="1">
    <citation type="submission" date="2021-01" db="UniProtKB">
        <authorList>
            <consortium name="EnsemblMetazoa"/>
        </authorList>
    </citation>
    <scope>IDENTIFICATION</scope>
</reference>
<feature type="signal peptide" evidence="11">
    <location>
        <begin position="1"/>
        <end position="19"/>
    </location>
</feature>
<feature type="transmembrane region" description="Helical" evidence="10">
    <location>
        <begin position="856"/>
        <end position="876"/>
    </location>
</feature>
<dbReference type="PROSITE" id="PS50893">
    <property type="entry name" value="ABC_TRANSPORTER_2"/>
    <property type="match status" value="1"/>
</dbReference>
<dbReference type="PROSITE" id="PS00211">
    <property type="entry name" value="ABC_TRANSPORTER_1"/>
    <property type="match status" value="1"/>
</dbReference>
<feature type="transmembrane region" description="Helical" evidence="10">
    <location>
        <begin position="643"/>
        <end position="660"/>
    </location>
</feature>
<keyword evidence="5" id="KW-0547">Nucleotide-binding</keyword>
<accession>A0A7M5X778</accession>
<dbReference type="Gene3D" id="3.40.50.300">
    <property type="entry name" value="P-loop containing nucleotide triphosphate hydrolases"/>
    <property type="match status" value="1"/>
</dbReference>
<evidence type="ECO:0000256" key="10">
    <source>
        <dbReference type="SAM" id="Phobius"/>
    </source>
</evidence>
<dbReference type="AlphaFoldDB" id="A0A7M5X778"/>
<proteinExistence type="inferred from homology"/>
<evidence type="ECO:0000256" key="1">
    <source>
        <dbReference type="ARBA" id="ARBA00004141"/>
    </source>
</evidence>
<dbReference type="Pfam" id="PF19055">
    <property type="entry name" value="ABC2_membrane_7"/>
    <property type="match status" value="2"/>
</dbReference>
<evidence type="ECO:0000256" key="8">
    <source>
        <dbReference type="ARBA" id="ARBA00023136"/>
    </source>
</evidence>
<dbReference type="GeneID" id="136814977"/>
<evidence type="ECO:0000259" key="12">
    <source>
        <dbReference type="PROSITE" id="PS50893"/>
    </source>
</evidence>
<dbReference type="InterPro" id="IPR017871">
    <property type="entry name" value="ABC_transporter-like_CS"/>
</dbReference>
<feature type="transmembrane region" description="Helical" evidence="10">
    <location>
        <begin position="191"/>
        <end position="211"/>
    </location>
</feature>
<feature type="domain" description="ABC transporter" evidence="12">
    <location>
        <begin position="295"/>
        <end position="539"/>
    </location>
</feature>
<feature type="region of interest" description="Disordered" evidence="9">
    <location>
        <begin position="235"/>
        <end position="259"/>
    </location>
</feature>
<feature type="transmembrane region" description="Helical" evidence="10">
    <location>
        <begin position="672"/>
        <end position="691"/>
    </location>
</feature>
<dbReference type="InterPro" id="IPR043926">
    <property type="entry name" value="ABCG_dom"/>
</dbReference>
<organism evidence="13 14">
    <name type="scientific">Clytia hemisphaerica</name>
    <dbReference type="NCBI Taxonomy" id="252671"/>
    <lineage>
        <taxon>Eukaryota</taxon>
        <taxon>Metazoa</taxon>
        <taxon>Cnidaria</taxon>
        <taxon>Hydrozoa</taxon>
        <taxon>Hydroidolina</taxon>
        <taxon>Leptothecata</taxon>
        <taxon>Obeliida</taxon>
        <taxon>Clytiidae</taxon>
        <taxon>Clytia</taxon>
    </lineage>
</organism>
<evidence type="ECO:0000256" key="9">
    <source>
        <dbReference type="SAM" id="MobiDB-lite"/>
    </source>
</evidence>
<dbReference type="PANTHER" id="PTHR48041:SF91">
    <property type="entry name" value="ABC TRANSPORTER G FAMILY MEMBER 28"/>
    <property type="match status" value="1"/>
</dbReference>
<keyword evidence="14" id="KW-1185">Reference proteome</keyword>